<protein>
    <submittedName>
        <fullName evidence="1">Uncharacterized protein</fullName>
    </submittedName>
</protein>
<accession>A0A0A0LCT0</accession>
<dbReference type="AlphaFoldDB" id="A0A0A0LCT0"/>
<reference evidence="1 2" key="2">
    <citation type="journal article" date="2009" name="PLoS ONE">
        <title>An integrated genetic and cytogenetic map of the cucumber genome.</title>
        <authorList>
            <person name="Ren Y."/>
            <person name="Zhang Z."/>
            <person name="Liu J."/>
            <person name="Staub J.E."/>
            <person name="Han Y."/>
            <person name="Cheng Z."/>
            <person name="Li X."/>
            <person name="Lu J."/>
            <person name="Miao H."/>
            <person name="Kang H."/>
            <person name="Xie B."/>
            <person name="Gu X."/>
            <person name="Wang X."/>
            <person name="Du Y."/>
            <person name="Jin W."/>
            <person name="Huang S."/>
        </authorList>
    </citation>
    <scope>NUCLEOTIDE SEQUENCE [LARGE SCALE GENOMIC DNA]</scope>
    <source>
        <strain evidence="2">cv. 9930</strain>
    </source>
</reference>
<evidence type="ECO:0000313" key="2">
    <source>
        <dbReference type="Proteomes" id="UP000029981"/>
    </source>
</evidence>
<dbReference type="Gramene" id="KGN59573">
    <property type="protein sequence ID" value="KGN59573"/>
    <property type="gene ID" value="Csa_3G826670"/>
</dbReference>
<organism evidence="1 2">
    <name type="scientific">Cucumis sativus</name>
    <name type="common">Cucumber</name>
    <dbReference type="NCBI Taxonomy" id="3659"/>
    <lineage>
        <taxon>Eukaryota</taxon>
        <taxon>Viridiplantae</taxon>
        <taxon>Streptophyta</taxon>
        <taxon>Embryophyta</taxon>
        <taxon>Tracheophyta</taxon>
        <taxon>Spermatophyta</taxon>
        <taxon>Magnoliopsida</taxon>
        <taxon>eudicotyledons</taxon>
        <taxon>Gunneridae</taxon>
        <taxon>Pentapetalae</taxon>
        <taxon>rosids</taxon>
        <taxon>fabids</taxon>
        <taxon>Cucurbitales</taxon>
        <taxon>Cucurbitaceae</taxon>
        <taxon>Benincaseae</taxon>
        <taxon>Cucumis</taxon>
    </lineage>
</organism>
<dbReference type="Proteomes" id="UP000029981">
    <property type="component" value="Chromosome 3"/>
</dbReference>
<proteinExistence type="predicted"/>
<sequence>MKGDYENQNPNTSFEVSRQIPYAICQNPLQLKLQTVFESYFRKNIRQLGSRCLVGPGKMHL</sequence>
<keyword evidence="2" id="KW-1185">Reference proteome</keyword>
<reference evidence="1 2" key="4">
    <citation type="journal article" date="2011" name="BMC Genomics">
        <title>RNA-Seq improves annotation of protein-coding genes in the cucumber genome.</title>
        <authorList>
            <person name="Li Z."/>
            <person name="Zhang Z."/>
            <person name="Yan P."/>
            <person name="Huang S."/>
            <person name="Fei Z."/>
            <person name="Lin K."/>
        </authorList>
    </citation>
    <scope>NUCLEOTIDE SEQUENCE [LARGE SCALE GENOMIC DNA]</scope>
    <source>
        <strain evidence="2">cv. 9930</strain>
    </source>
</reference>
<gene>
    <name evidence="1" type="ORF">Csa_3G826670</name>
</gene>
<reference evidence="1 2" key="3">
    <citation type="journal article" date="2010" name="BMC Genomics">
        <title>Transcriptome sequencing and comparative analysis of cucumber flowers with different sex types.</title>
        <authorList>
            <person name="Guo S."/>
            <person name="Zheng Y."/>
            <person name="Joung J.G."/>
            <person name="Liu S."/>
            <person name="Zhang Z."/>
            <person name="Crasta O.R."/>
            <person name="Sobral B.W."/>
            <person name="Xu Y."/>
            <person name="Huang S."/>
            <person name="Fei Z."/>
        </authorList>
    </citation>
    <scope>NUCLEOTIDE SEQUENCE [LARGE SCALE GENOMIC DNA]</scope>
    <source>
        <strain evidence="2">cv. 9930</strain>
    </source>
</reference>
<reference evidence="1 2" key="1">
    <citation type="journal article" date="2009" name="Nat. Genet.">
        <title>The genome of the cucumber, Cucumis sativus L.</title>
        <authorList>
            <person name="Huang S."/>
            <person name="Li R."/>
            <person name="Zhang Z."/>
            <person name="Li L."/>
            <person name="Gu X."/>
            <person name="Fan W."/>
            <person name="Lucas W.J."/>
            <person name="Wang X."/>
            <person name="Xie B."/>
            <person name="Ni P."/>
            <person name="Ren Y."/>
            <person name="Zhu H."/>
            <person name="Li J."/>
            <person name="Lin K."/>
            <person name="Jin W."/>
            <person name="Fei Z."/>
            <person name="Li G."/>
            <person name="Staub J."/>
            <person name="Kilian A."/>
            <person name="van der Vossen E.A."/>
            <person name="Wu Y."/>
            <person name="Guo J."/>
            <person name="He J."/>
            <person name="Jia Z."/>
            <person name="Ren Y."/>
            <person name="Tian G."/>
            <person name="Lu Y."/>
            <person name="Ruan J."/>
            <person name="Qian W."/>
            <person name="Wang M."/>
            <person name="Huang Q."/>
            <person name="Li B."/>
            <person name="Xuan Z."/>
            <person name="Cao J."/>
            <person name="Asan"/>
            <person name="Wu Z."/>
            <person name="Zhang J."/>
            <person name="Cai Q."/>
            <person name="Bai Y."/>
            <person name="Zhao B."/>
            <person name="Han Y."/>
            <person name="Li Y."/>
            <person name="Li X."/>
            <person name="Wang S."/>
            <person name="Shi Q."/>
            <person name="Liu S."/>
            <person name="Cho W.K."/>
            <person name="Kim J.Y."/>
            <person name="Xu Y."/>
            <person name="Heller-Uszynska K."/>
            <person name="Miao H."/>
            <person name="Cheng Z."/>
            <person name="Zhang S."/>
            <person name="Wu J."/>
            <person name="Yang Y."/>
            <person name="Kang H."/>
            <person name="Li M."/>
            <person name="Liang H."/>
            <person name="Ren X."/>
            <person name="Shi Z."/>
            <person name="Wen M."/>
            <person name="Jian M."/>
            <person name="Yang H."/>
            <person name="Zhang G."/>
            <person name="Yang Z."/>
            <person name="Chen R."/>
            <person name="Liu S."/>
            <person name="Li J."/>
            <person name="Ma L."/>
            <person name="Liu H."/>
            <person name="Zhou Y."/>
            <person name="Zhao J."/>
            <person name="Fang X."/>
            <person name="Li G."/>
            <person name="Fang L."/>
            <person name="Li Y."/>
            <person name="Liu D."/>
            <person name="Zheng H."/>
            <person name="Zhang Y."/>
            <person name="Qin N."/>
            <person name="Li Z."/>
            <person name="Yang G."/>
            <person name="Yang S."/>
            <person name="Bolund L."/>
            <person name="Kristiansen K."/>
            <person name="Zheng H."/>
            <person name="Li S."/>
            <person name="Zhang X."/>
            <person name="Yang H."/>
            <person name="Wang J."/>
            <person name="Sun R."/>
            <person name="Zhang B."/>
            <person name="Jiang S."/>
            <person name="Wang J."/>
            <person name="Du Y."/>
            <person name="Li S."/>
        </authorList>
    </citation>
    <scope>NUCLEOTIDE SEQUENCE [LARGE SCALE GENOMIC DNA]</scope>
    <source>
        <strain evidence="2">cv. 9930</strain>
    </source>
</reference>
<name>A0A0A0LCT0_CUCSA</name>
<dbReference type="EMBL" id="CM002924">
    <property type="protein sequence ID" value="KGN59573.1"/>
    <property type="molecule type" value="Genomic_DNA"/>
</dbReference>
<evidence type="ECO:0000313" key="1">
    <source>
        <dbReference type="EMBL" id="KGN59573.1"/>
    </source>
</evidence>